<evidence type="ECO:0000259" key="2">
    <source>
        <dbReference type="Pfam" id="PF07727"/>
    </source>
</evidence>
<protein>
    <submittedName>
        <fullName evidence="3">Mitochondrial protein</fullName>
    </submittedName>
</protein>
<feature type="region of interest" description="Disordered" evidence="1">
    <location>
        <begin position="85"/>
        <end position="116"/>
    </location>
</feature>
<feature type="region of interest" description="Disordered" evidence="1">
    <location>
        <begin position="1"/>
        <end position="28"/>
    </location>
</feature>
<proteinExistence type="predicted"/>
<dbReference type="InterPro" id="IPR013103">
    <property type="entry name" value="RVT_2"/>
</dbReference>
<accession>A0A5A7SYK8</accession>
<evidence type="ECO:0000313" key="4">
    <source>
        <dbReference type="Proteomes" id="UP000321393"/>
    </source>
</evidence>
<sequence>MLRFRPTPASDTDSAAFSAQSSNHANDKNNGKPILICEYCKKQWHTQDRTPTLDVITQSEESLDLRLWGYKSLDRRNLIREVWSPTSQSPTPVQEFKPPRDQGIENPTEPCTNNKMNENHKSAVAILENVEEKNSGDETDVRAETSNNEAEQDHTKKLDEYDPSLNILIALIKEIFSSVANLNSVRILLSVAMNKDCALYQMNVKNSSLNGDLVEEVYMSSPPGFEA</sequence>
<evidence type="ECO:0000313" key="3">
    <source>
        <dbReference type="EMBL" id="KAA0034357.1"/>
    </source>
</evidence>
<name>A0A5A7SYK8_CUCMM</name>
<reference evidence="3 4" key="1">
    <citation type="submission" date="2019-08" db="EMBL/GenBank/DDBJ databases">
        <title>Draft genome sequences of two oriental melons (Cucumis melo L. var makuwa).</title>
        <authorList>
            <person name="Kwon S.-Y."/>
        </authorList>
    </citation>
    <scope>NUCLEOTIDE SEQUENCE [LARGE SCALE GENOMIC DNA]</scope>
    <source>
        <strain evidence="4">cv. SW 3</strain>
        <tissue evidence="3">Leaf</tissue>
    </source>
</reference>
<feature type="compositionally biased region" description="Basic and acidic residues" evidence="1">
    <location>
        <begin position="130"/>
        <end position="143"/>
    </location>
</feature>
<feature type="region of interest" description="Disordered" evidence="1">
    <location>
        <begin position="130"/>
        <end position="156"/>
    </location>
</feature>
<dbReference type="Proteomes" id="UP000321393">
    <property type="component" value="Unassembled WGS sequence"/>
</dbReference>
<dbReference type="AlphaFoldDB" id="A0A5A7SYK8"/>
<dbReference type="OrthoDB" id="1749397at2759"/>
<feature type="domain" description="Reverse transcriptase Ty1/copia-type" evidence="2">
    <location>
        <begin position="173"/>
        <end position="226"/>
    </location>
</feature>
<feature type="compositionally biased region" description="Polar residues" evidence="1">
    <location>
        <begin position="9"/>
        <end position="24"/>
    </location>
</feature>
<dbReference type="EMBL" id="SSTE01020484">
    <property type="protein sequence ID" value="KAA0034357.1"/>
    <property type="molecule type" value="Genomic_DNA"/>
</dbReference>
<evidence type="ECO:0000256" key="1">
    <source>
        <dbReference type="SAM" id="MobiDB-lite"/>
    </source>
</evidence>
<comment type="caution">
    <text evidence="3">The sequence shown here is derived from an EMBL/GenBank/DDBJ whole genome shotgun (WGS) entry which is preliminary data.</text>
</comment>
<dbReference type="Pfam" id="PF07727">
    <property type="entry name" value="RVT_2"/>
    <property type="match status" value="1"/>
</dbReference>
<organism evidence="3 4">
    <name type="scientific">Cucumis melo var. makuwa</name>
    <name type="common">Oriental melon</name>
    <dbReference type="NCBI Taxonomy" id="1194695"/>
    <lineage>
        <taxon>Eukaryota</taxon>
        <taxon>Viridiplantae</taxon>
        <taxon>Streptophyta</taxon>
        <taxon>Embryophyta</taxon>
        <taxon>Tracheophyta</taxon>
        <taxon>Spermatophyta</taxon>
        <taxon>Magnoliopsida</taxon>
        <taxon>eudicotyledons</taxon>
        <taxon>Gunneridae</taxon>
        <taxon>Pentapetalae</taxon>
        <taxon>rosids</taxon>
        <taxon>fabids</taxon>
        <taxon>Cucurbitales</taxon>
        <taxon>Cucurbitaceae</taxon>
        <taxon>Benincaseae</taxon>
        <taxon>Cucumis</taxon>
    </lineage>
</organism>
<gene>
    <name evidence="3" type="ORF">E6C27_scaffold65G003610</name>
</gene>